<keyword evidence="2" id="KW-1185">Reference proteome</keyword>
<dbReference type="SUPFAM" id="SSF53335">
    <property type="entry name" value="S-adenosyl-L-methionine-dependent methyltransferases"/>
    <property type="match status" value="1"/>
</dbReference>
<sequence>MRSLDAETLNFYAAEADTYALQARAAKSKRLDPFLAALPAGAKILELGCGGGQDSLVMLTRGFDVTSTDGSPEMAKQAEQLLGRPVAVLPFDQLEERDIYDGVWANACLLHVPRPELAAVLFRIHRALKPDGIFYASYKAGMADGRDRFQRYYNYPSRDWLISQYAPLGWSFEIDENIGGGYDGEKTEWLHVTAIRSA</sequence>
<dbReference type="InterPro" id="IPR029063">
    <property type="entry name" value="SAM-dependent_MTases_sf"/>
</dbReference>
<dbReference type="Proteomes" id="UP000585507">
    <property type="component" value="Unassembled WGS sequence"/>
</dbReference>
<dbReference type="PANTHER" id="PTHR43464">
    <property type="entry name" value="METHYLTRANSFERASE"/>
    <property type="match status" value="1"/>
</dbReference>
<dbReference type="GO" id="GO:0008168">
    <property type="term" value="F:methyltransferase activity"/>
    <property type="evidence" value="ECO:0007669"/>
    <property type="project" value="UniProtKB-KW"/>
</dbReference>
<comment type="caution">
    <text evidence="1">The sequence shown here is derived from an EMBL/GenBank/DDBJ whole genome shotgun (WGS) entry which is preliminary data.</text>
</comment>
<name>A0A7W8UGJ0_9HYPH</name>
<organism evidence="1 2">
    <name type="scientific">Rhizobium giardinii</name>
    <dbReference type="NCBI Taxonomy" id="56731"/>
    <lineage>
        <taxon>Bacteria</taxon>
        <taxon>Pseudomonadati</taxon>
        <taxon>Pseudomonadota</taxon>
        <taxon>Alphaproteobacteria</taxon>
        <taxon>Hyphomicrobiales</taxon>
        <taxon>Rhizobiaceae</taxon>
        <taxon>Rhizobium/Agrobacterium group</taxon>
        <taxon>Rhizobium</taxon>
    </lineage>
</organism>
<dbReference type="AlphaFoldDB" id="A0A7W8UGJ0"/>
<proteinExistence type="predicted"/>
<evidence type="ECO:0000313" key="1">
    <source>
        <dbReference type="EMBL" id="MBB5538419.1"/>
    </source>
</evidence>
<reference evidence="1 2" key="1">
    <citation type="submission" date="2020-08" db="EMBL/GenBank/DDBJ databases">
        <title>Genomic Encyclopedia of Type Strains, Phase IV (KMG-V): Genome sequencing to study the core and pangenomes of soil and plant-associated prokaryotes.</title>
        <authorList>
            <person name="Whitman W."/>
        </authorList>
    </citation>
    <scope>NUCLEOTIDE SEQUENCE [LARGE SCALE GENOMIC DNA]</scope>
    <source>
        <strain evidence="1 2">SEMIA 4084</strain>
    </source>
</reference>
<dbReference type="RefSeq" id="WP_018327421.1">
    <property type="nucleotide sequence ID" value="NZ_JACHBK010000013.1"/>
</dbReference>
<dbReference type="Gene3D" id="3.40.50.150">
    <property type="entry name" value="Vaccinia Virus protein VP39"/>
    <property type="match status" value="1"/>
</dbReference>
<dbReference type="Pfam" id="PF13489">
    <property type="entry name" value="Methyltransf_23"/>
    <property type="match status" value="1"/>
</dbReference>
<gene>
    <name evidence="1" type="ORF">GGD55_005149</name>
</gene>
<dbReference type="PANTHER" id="PTHR43464:SF94">
    <property type="entry name" value="MALONYL-[ACYL-CARRIER PROTEIN] O-METHYLTRANSFERASE"/>
    <property type="match status" value="1"/>
</dbReference>
<evidence type="ECO:0000313" key="2">
    <source>
        <dbReference type="Proteomes" id="UP000585507"/>
    </source>
</evidence>
<protein>
    <submittedName>
        <fullName evidence="1">SAM-dependent methyltransferase</fullName>
    </submittedName>
</protein>
<dbReference type="CDD" id="cd02440">
    <property type="entry name" value="AdoMet_MTases"/>
    <property type="match status" value="1"/>
</dbReference>
<dbReference type="PROSITE" id="PS50007">
    <property type="entry name" value="PIPLC_X_DOMAIN"/>
    <property type="match status" value="1"/>
</dbReference>
<dbReference type="EMBL" id="JACHBK010000013">
    <property type="protein sequence ID" value="MBB5538419.1"/>
    <property type="molecule type" value="Genomic_DNA"/>
</dbReference>
<dbReference type="GO" id="GO:0032259">
    <property type="term" value="P:methylation"/>
    <property type="evidence" value="ECO:0007669"/>
    <property type="project" value="UniProtKB-KW"/>
</dbReference>
<accession>A0A7W8UGJ0</accession>
<keyword evidence="1" id="KW-0808">Transferase</keyword>
<keyword evidence="1" id="KW-0489">Methyltransferase</keyword>